<keyword evidence="2 3" id="KW-0378">Hydrolase</keyword>
<protein>
    <recommendedName>
        <fullName evidence="2">Mycothiol S-conjugate amidase</fullName>
        <ecNumber evidence="2">3.5.1.115</ecNumber>
    </recommendedName>
</protein>
<accession>A0AAE3YFB1</accession>
<dbReference type="InterPro" id="IPR024078">
    <property type="entry name" value="LmbE-like_dom_sf"/>
</dbReference>
<feature type="binding site" evidence="2">
    <location>
        <position position="23"/>
    </location>
    <ligand>
        <name>Zn(2+)</name>
        <dbReference type="ChEBI" id="CHEBI:29105"/>
    </ligand>
</feature>
<dbReference type="Pfam" id="PF02585">
    <property type="entry name" value="PIG-L"/>
    <property type="match status" value="1"/>
</dbReference>
<dbReference type="AlphaFoldDB" id="A0AAE3YFB1"/>
<reference evidence="3" key="1">
    <citation type="submission" date="2023-07" db="EMBL/GenBank/DDBJ databases">
        <title>Sequencing the genomes of 1000 actinobacteria strains.</title>
        <authorList>
            <person name="Klenk H.-P."/>
        </authorList>
    </citation>
    <scope>NUCLEOTIDE SEQUENCE</scope>
    <source>
        <strain evidence="3">DSM 13988</strain>
    </source>
</reference>
<organism evidence="3 4">
    <name type="scientific">Falsarthrobacter nasiphocae</name>
    <dbReference type="NCBI Taxonomy" id="189863"/>
    <lineage>
        <taxon>Bacteria</taxon>
        <taxon>Bacillati</taxon>
        <taxon>Actinomycetota</taxon>
        <taxon>Actinomycetes</taxon>
        <taxon>Micrococcales</taxon>
        <taxon>Micrococcaceae</taxon>
        <taxon>Falsarthrobacter</taxon>
    </lineage>
</organism>
<comment type="caution">
    <text evidence="3">The sequence shown here is derived from an EMBL/GenBank/DDBJ whole genome shotgun (WGS) entry which is preliminary data.</text>
</comment>
<dbReference type="GO" id="GO:0008270">
    <property type="term" value="F:zinc ion binding"/>
    <property type="evidence" value="ECO:0007669"/>
    <property type="project" value="UniProtKB-UniRule"/>
</dbReference>
<proteinExistence type="inferred from homology"/>
<dbReference type="PANTHER" id="PTHR12993">
    <property type="entry name" value="N-ACETYLGLUCOSAMINYL-PHOSPHATIDYLINOSITOL DE-N-ACETYLASE-RELATED"/>
    <property type="match status" value="1"/>
</dbReference>
<evidence type="ECO:0000313" key="3">
    <source>
        <dbReference type="EMBL" id="MDR6891647.1"/>
    </source>
</evidence>
<dbReference type="Proteomes" id="UP001247307">
    <property type="component" value="Unassembled WGS sequence"/>
</dbReference>
<dbReference type="RefSeq" id="WP_309849650.1">
    <property type="nucleotide sequence ID" value="NZ_BAAAIU010000045.1"/>
</dbReference>
<evidence type="ECO:0000313" key="4">
    <source>
        <dbReference type="Proteomes" id="UP001247307"/>
    </source>
</evidence>
<dbReference type="GO" id="GO:0010127">
    <property type="term" value="P:mycothiol-dependent detoxification"/>
    <property type="evidence" value="ECO:0007669"/>
    <property type="project" value="UniProtKB-UniRule"/>
</dbReference>
<comment type="subunit">
    <text evidence="2">Monomer.</text>
</comment>
<evidence type="ECO:0000256" key="2">
    <source>
        <dbReference type="HAMAP-Rule" id="MF_01482"/>
    </source>
</evidence>
<dbReference type="SUPFAM" id="SSF102588">
    <property type="entry name" value="LmbE-like"/>
    <property type="match status" value="1"/>
</dbReference>
<dbReference type="EC" id="3.5.1.115" evidence="2"/>
<dbReference type="NCBIfam" id="TIGR03446">
    <property type="entry name" value="mycothiol_Mca"/>
    <property type="match status" value="1"/>
</dbReference>
<dbReference type="InterPro" id="IPR003737">
    <property type="entry name" value="GlcNAc_PI_deacetylase-related"/>
</dbReference>
<evidence type="ECO:0000256" key="1">
    <source>
        <dbReference type="ARBA" id="ARBA00022833"/>
    </source>
</evidence>
<comment type="function">
    <text evidence="2">A mycothiol (MSH, N-acetylcysteinyl-glucosaminyl-inositol) S-conjugate amidase, it recycles conjugated MSH to the N-acetyl cysteine conjugate (AcCys S-conjugate, a mercapturic acid) and the MSH precursor. Involved in MSH-dependent detoxification of a number of alkylating agents and antibiotics.</text>
</comment>
<comment type="cofactor">
    <cofactor evidence="2">
        <name>Zn(2+)</name>
        <dbReference type="ChEBI" id="CHEBI:29105"/>
    </cofactor>
    <text evidence="2">Binds 1 zinc ion per subunit.</text>
</comment>
<name>A0AAE3YFB1_9MICC</name>
<dbReference type="HAMAP" id="MF_01482">
    <property type="entry name" value="Mca"/>
    <property type="match status" value="1"/>
</dbReference>
<keyword evidence="2" id="KW-0479">Metal-binding</keyword>
<dbReference type="Gene3D" id="3.40.50.10320">
    <property type="entry name" value="LmbE-like"/>
    <property type="match status" value="1"/>
</dbReference>
<gene>
    <name evidence="2" type="primary">mca</name>
    <name evidence="3" type="ORF">J2S35_000587</name>
</gene>
<keyword evidence="4" id="KW-1185">Reference proteome</keyword>
<dbReference type="GO" id="GO:0016811">
    <property type="term" value="F:hydrolase activity, acting on carbon-nitrogen (but not peptide) bonds, in linear amides"/>
    <property type="evidence" value="ECO:0007669"/>
    <property type="project" value="TreeGrafter"/>
</dbReference>
<comment type="catalytic activity">
    <reaction evidence="2">
        <text>mycothiol S-conjugate + H2O = an N-acetyl-L-cysteine-S-conjugate + 1D-myo-inositol 2-amino-2-deoxy-alpha-D-glucopyranoside</text>
        <dbReference type="Rhea" id="RHEA:36543"/>
        <dbReference type="ChEBI" id="CHEBI:15377"/>
        <dbReference type="ChEBI" id="CHEBI:58718"/>
        <dbReference type="ChEBI" id="CHEBI:58886"/>
        <dbReference type="ChEBI" id="CHEBI:59633"/>
        <dbReference type="EC" id="3.5.1.115"/>
    </reaction>
</comment>
<feature type="binding site" evidence="2">
    <location>
        <position position="151"/>
    </location>
    <ligand>
        <name>Zn(2+)</name>
        <dbReference type="ChEBI" id="CHEBI:29105"/>
    </ligand>
</feature>
<comment type="similarity">
    <text evidence="2">Belongs to the MshB deacetylase family. Mca subfamily.</text>
</comment>
<keyword evidence="1 2" id="KW-0862">Zinc</keyword>
<dbReference type="GO" id="GO:0010126">
    <property type="term" value="P:mycothiol metabolic process"/>
    <property type="evidence" value="ECO:0007669"/>
    <property type="project" value="UniProtKB-UniRule"/>
</dbReference>
<dbReference type="PANTHER" id="PTHR12993:SF11">
    <property type="entry name" value="N-ACETYLGLUCOSAMINYL-PHOSPHATIDYLINOSITOL DE-N-ACETYLASE"/>
    <property type="match status" value="1"/>
</dbReference>
<dbReference type="EMBL" id="JAVDUI010000001">
    <property type="protein sequence ID" value="MDR6891647.1"/>
    <property type="molecule type" value="Genomic_DNA"/>
</dbReference>
<feature type="binding site" evidence="2">
    <location>
        <position position="20"/>
    </location>
    <ligand>
        <name>Zn(2+)</name>
        <dbReference type="ChEBI" id="CHEBI:29105"/>
    </ligand>
</feature>
<sequence>MTTASTAPAEGFRILAVHAHPDDESSKGAGTMLRYLSEGARVMVATMTGGERGSVLNANVAAEPMAARDLAGMRIMEMAEAARHLGVEHRWIGFADSGLPEGDPLPPLPAGCFGALPLEQASAPLIRLVRSFRPHVILAYDENGGYPHPDHIMSHRVAMEAYQRAGDPDAYPGLGEPWAPSKLYYDRGFSPERFTTYHETLLKETGESPFTEWLSMLDQPKPESWITYETTTRIDVGPFIEKREDALKAHRTQIDPESTFFALSAEKQREVWPWEDYILADSRVETSLPETDLLAGLR</sequence>
<dbReference type="InterPro" id="IPR017811">
    <property type="entry name" value="Mca"/>
</dbReference>